<keyword evidence="2 9" id="KW-0004">4Fe-4S</keyword>
<dbReference type="NCBIfam" id="TIGR01702">
    <property type="entry name" value="CO_DH_cata"/>
    <property type="match status" value="1"/>
</dbReference>
<dbReference type="EMBL" id="BFAV01000104">
    <property type="protein sequence ID" value="GBF33585.1"/>
    <property type="molecule type" value="Genomic_DNA"/>
</dbReference>
<feature type="binding site" evidence="10">
    <location>
        <position position="470"/>
    </location>
    <ligand>
        <name>[Ni-4Fe-4S] cluster</name>
        <dbReference type="ChEBI" id="CHEBI:47739"/>
    </ligand>
</feature>
<dbReference type="InterPro" id="IPR004137">
    <property type="entry name" value="HCP/CODH"/>
</dbReference>
<comment type="caution">
    <text evidence="11">The sequence shown here is derived from an EMBL/GenBank/DDBJ whole genome shotgun (WGS) entry which is preliminary data.</text>
</comment>
<evidence type="ECO:0000256" key="2">
    <source>
        <dbReference type="ARBA" id="ARBA00022485"/>
    </source>
</evidence>
<evidence type="ECO:0000313" key="11">
    <source>
        <dbReference type="EMBL" id="GBF33585.1"/>
    </source>
</evidence>
<evidence type="ECO:0000256" key="9">
    <source>
        <dbReference type="PIRNR" id="PIRNR005023"/>
    </source>
</evidence>
<feature type="binding site" evidence="10">
    <location>
        <position position="43"/>
    </location>
    <ligand>
        <name>[4Fe-4S] cluster</name>
        <dbReference type="ChEBI" id="CHEBI:49883"/>
        <label>2</label>
    </ligand>
</feature>
<feature type="binding site" evidence="10">
    <location>
        <position position="289"/>
    </location>
    <ligand>
        <name>[Ni-4Fe-4S] cluster</name>
        <dbReference type="ChEBI" id="CHEBI:47739"/>
    </ligand>
</feature>
<dbReference type="Proteomes" id="UP000239549">
    <property type="component" value="Unassembled WGS sequence"/>
</dbReference>
<feature type="binding site" evidence="10">
    <location>
        <position position="255"/>
    </location>
    <ligand>
        <name>[Ni-4Fe-4S] cluster</name>
        <dbReference type="ChEBI" id="CHEBI:47739"/>
    </ligand>
</feature>
<feature type="binding site" evidence="10">
    <location>
        <position position="440"/>
    </location>
    <ligand>
        <name>[Ni-4Fe-4S] cluster</name>
        <dbReference type="ChEBI" id="CHEBI:47739"/>
    </ligand>
</feature>
<keyword evidence="5 9" id="KW-0560">Oxidoreductase</keyword>
<dbReference type="GO" id="GO:0043885">
    <property type="term" value="F:anaerobic carbon-monoxide dehydrogenase activity"/>
    <property type="evidence" value="ECO:0007669"/>
    <property type="project" value="UniProtKB-UniRule"/>
</dbReference>
<dbReference type="Gene3D" id="3.40.50.2030">
    <property type="match status" value="2"/>
</dbReference>
<dbReference type="InterPro" id="IPR016099">
    <property type="entry name" value="Prismane-like_a/b-sand"/>
</dbReference>
<evidence type="ECO:0000313" key="12">
    <source>
        <dbReference type="Proteomes" id="UP000239549"/>
    </source>
</evidence>
<dbReference type="GO" id="GO:0016151">
    <property type="term" value="F:nickel cation binding"/>
    <property type="evidence" value="ECO:0007669"/>
    <property type="project" value="InterPro"/>
</dbReference>
<feature type="binding site" evidence="10">
    <location>
        <position position="34"/>
    </location>
    <ligand>
        <name>[4Fe-4S] cluster</name>
        <dbReference type="ChEBI" id="CHEBI:49883"/>
        <label>1</label>
        <note>ligand shared between dimeric partners</note>
    </ligand>
</feature>
<dbReference type="GO" id="GO:0004601">
    <property type="term" value="F:peroxidase activity"/>
    <property type="evidence" value="ECO:0007669"/>
    <property type="project" value="TreeGrafter"/>
</dbReference>
<dbReference type="RefSeq" id="WP_104371955.1">
    <property type="nucleotide sequence ID" value="NZ_BFAV01000104.1"/>
</dbReference>
<organism evidence="11 12">
    <name type="scientific">Desulfocucumis palustris</name>
    <dbReference type="NCBI Taxonomy" id="1898651"/>
    <lineage>
        <taxon>Bacteria</taxon>
        <taxon>Bacillati</taxon>
        <taxon>Bacillota</taxon>
        <taxon>Clostridia</taxon>
        <taxon>Eubacteriales</taxon>
        <taxon>Desulfocucumaceae</taxon>
        <taxon>Desulfocucumis</taxon>
    </lineage>
</organism>
<dbReference type="Pfam" id="PF03063">
    <property type="entry name" value="Prismane"/>
    <property type="match status" value="1"/>
</dbReference>
<feature type="binding site" evidence="10">
    <location>
        <position position="51"/>
    </location>
    <ligand>
        <name>[4Fe-4S] cluster</name>
        <dbReference type="ChEBI" id="CHEBI:49883"/>
        <label>2</label>
    </ligand>
</feature>
<feature type="binding site" evidence="10">
    <location>
        <position position="520"/>
    </location>
    <ligand>
        <name>[Ni-4Fe-4S] cluster</name>
        <dbReference type="ChEBI" id="CHEBI:47739"/>
    </ligand>
</feature>
<dbReference type="PANTHER" id="PTHR30109">
    <property type="entry name" value="HYDROXYLAMINE REDUCTASE"/>
    <property type="match status" value="1"/>
</dbReference>
<keyword evidence="6 9" id="KW-0408">Iron</keyword>
<dbReference type="EC" id="1.2.7.4" evidence="9"/>
<evidence type="ECO:0000256" key="1">
    <source>
        <dbReference type="ARBA" id="ARBA00001966"/>
    </source>
</evidence>
<keyword evidence="12" id="KW-1185">Reference proteome</keyword>
<evidence type="ECO:0000256" key="5">
    <source>
        <dbReference type="ARBA" id="ARBA00023002"/>
    </source>
</evidence>
<evidence type="ECO:0000256" key="4">
    <source>
        <dbReference type="ARBA" id="ARBA00022723"/>
    </source>
</evidence>
<gene>
    <name evidence="11" type="ORF">DCCM_2691</name>
</gene>
<evidence type="ECO:0000256" key="3">
    <source>
        <dbReference type="ARBA" id="ARBA00022596"/>
    </source>
</evidence>
<dbReference type="AlphaFoldDB" id="A0A2L2XBJ4"/>
<dbReference type="PANTHER" id="PTHR30109:SF4">
    <property type="entry name" value="CARBON MONOXIDE DEHYDROGENASE"/>
    <property type="match status" value="1"/>
</dbReference>
<dbReference type="InterPro" id="IPR016101">
    <property type="entry name" value="CO_DH_a-bundle"/>
</dbReference>
<comment type="cofactor">
    <cofactor evidence="1">
        <name>[4Fe-4S] cluster</name>
        <dbReference type="ChEBI" id="CHEBI:49883"/>
    </cofactor>
</comment>
<comment type="catalytic activity">
    <reaction evidence="8 9">
        <text>CO + 2 oxidized [2Fe-2S]-[ferredoxin] + H2O = 2 reduced [2Fe-2S]-[ferredoxin] + CO2 + 2 H(+)</text>
        <dbReference type="Rhea" id="RHEA:21040"/>
        <dbReference type="Rhea" id="RHEA-COMP:10000"/>
        <dbReference type="Rhea" id="RHEA-COMP:10001"/>
        <dbReference type="ChEBI" id="CHEBI:15377"/>
        <dbReference type="ChEBI" id="CHEBI:15378"/>
        <dbReference type="ChEBI" id="CHEBI:16526"/>
        <dbReference type="ChEBI" id="CHEBI:17245"/>
        <dbReference type="ChEBI" id="CHEBI:33737"/>
        <dbReference type="ChEBI" id="CHEBI:33738"/>
        <dbReference type="EC" id="1.2.7.4"/>
    </reaction>
</comment>
<evidence type="ECO:0000256" key="6">
    <source>
        <dbReference type="ARBA" id="ARBA00023004"/>
    </source>
</evidence>
<keyword evidence="3 10" id="KW-0533">Nickel</keyword>
<dbReference type="GO" id="GO:0006091">
    <property type="term" value="P:generation of precursor metabolites and energy"/>
    <property type="evidence" value="ECO:0007669"/>
    <property type="project" value="InterPro"/>
</dbReference>
<feature type="binding site" evidence="10">
    <location>
        <position position="42"/>
    </location>
    <ligand>
        <name>[4Fe-4S] cluster</name>
        <dbReference type="ChEBI" id="CHEBI:49883"/>
        <label>1</label>
        <note>ligand shared between dimeric partners</note>
    </ligand>
</feature>
<feature type="binding site" evidence="10">
    <location>
        <position position="65"/>
    </location>
    <ligand>
        <name>[4Fe-4S] cluster</name>
        <dbReference type="ChEBI" id="CHEBI:49883"/>
        <label>2</label>
    </ligand>
</feature>
<evidence type="ECO:0000256" key="7">
    <source>
        <dbReference type="ARBA" id="ARBA00023014"/>
    </source>
</evidence>
<evidence type="ECO:0000256" key="10">
    <source>
        <dbReference type="PIRSR" id="PIRSR005023-1"/>
    </source>
</evidence>
<dbReference type="InterPro" id="IPR011254">
    <property type="entry name" value="Prismane-like_sf"/>
</dbReference>
<name>A0A2L2XBJ4_9FIRM</name>
<dbReference type="GO" id="GO:0051539">
    <property type="term" value="F:4 iron, 4 sulfur cluster binding"/>
    <property type="evidence" value="ECO:0007669"/>
    <property type="project" value="UniProtKB-UniRule"/>
</dbReference>
<dbReference type="GO" id="GO:0050418">
    <property type="term" value="F:hydroxylamine reductase activity"/>
    <property type="evidence" value="ECO:0007669"/>
    <property type="project" value="TreeGrafter"/>
</dbReference>
<dbReference type="SUPFAM" id="SSF56821">
    <property type="entry name" value="Prismane protein-like"/>
    <property type="match status" value="1"/>
</dbReference>
<dbReference type="OrthoDB" id="5478720at2"/>
<keyword evidence="7 9" id="KW-0411">Iron-sulfur</keyword>
<dbReference type="PIRSF" id="PIRSF005023">
    <property type="entry name" value="CODH"/>
    <property type="match status" value="1"/>
</dbReference>
<sequence length="634" mass="66499">MKSRDKAVNQMIKAAGEREVETVWDRYQTQQPQCGFGELGVCCRNCTQGPCRINPYGDGPDHGVCGANADTIVARNLVRAIAAGAAAHSGHARHLAHALKKGLAGKAPAYGLKDEAKLRALAARVGLDPELPAEELVNKFMDMALEQFAEGEGPLKWAQSFLTGGCGETFERLGTMPTGIDNTIVEMLHRTHLGVDADPVNLLLAGVSCAIADYAGSHLATDLADIMFGTPGPVFSQANMGVMKEKSVNIALHGHNPVLSDIIVQEAREMEEEARGAGAEGINLMGVCCTGNEILMRHGVPALTHSISQEMPMLTGALDAMVVDYQCVYPSLAGVAECTGTKLITTMDMAKISGAVHLGMHEENAAEKAREIISVAIEQFRARQGRPVNIPSVSSKVVAGFSVEAIVQALSKLDAADPLKPVIDSLAAGSLQGVVLLAGCNNVKVPQDDSFLVIARELAARDVLLLATGCGAGAYARHGYLTPEATLEYAGPGLKAVLTAIGEANGLGGPLPLVLHMGSCVDNSRAVDLAVAVADKLGVDLNKLPVVASAPEFKTEKAVSIGTYAMAIGLPVHLGVVPPVLGSRLVTSVLTEGVKDLFGGYFIVETDPYKAAGAIFAAIQERRSGLGLPTREWE</sequence>
<dbReference type="Gene3D" id="1.20.1270.30">
    <property type="match status" value="1"/>
</dbReference>
<protein>
    <recommendedName>
        <fullName evidence="9">Carbon monoxide dehydrogenase</fullName>
        <ecNumber evidence="9">1.2.7.4</ecNumber>
    </recommendedName>
</protein>
<reference evidence="12" key="1">
    <citation type="submission" date="2018-02" db="EMBL/GenBank/DDBJ databases">
        <title>Genome sequence of Desulfocucumis palustris strain NAW-5.</title>
        <authorList>
            <person name="Watanabe M."/>
            <person name="Kojima H."/>
            <person name="Fukui M."/>
        </authorList>
    </citation>
    <scope>NUCLEOTIDE SEQUENCE [LARGE SCALE GENOMIC DNA]</scope>
    <source>
        <strain evidence="12">NAW-5</strain>
    </source>
</reference>
<dbReference type="GO" id="GO:0042542">
    <property type="term" value="P:response to hydrogen peroxide"/>
    <property type="evidence" value="ECO:0007669"/>
    <property type="project" value="TreeGrafter"/>
</dbReference>
<accession>A0A2L2XBJ4</accession>
<feature type="binding site" evidence="10">
    <location>
        <position position="327"/>
    </location>
    <ligand>
        <name>[Ni-4Fe-4S] cluster</name>
        <dbReference type="ChEBI" id="CHEBI:47739"/>
    </ligand>
</feature>
<feature type="binding site" evidence="10">
    <location>
        <position position="46"/>
    </location>
    <ligand>
        <name>[4Fe-4S] cluster</name>
        <dbReference type="ChEBI" id="CHEBI:49883"/>
        <label>2</label>
    </ligand>
</feature>
<evidence type="ECO:0000256" key="8">
    <source>
        <dbReference type="ARBA" id="ARBA00048733"/>
    </source>
</evidence>
<keyword evidence="4 9" id="KW-0479">Metal-binding</keyword>
<dbReference type="InterPro" id="IPR010047">
    <property type="entry name" value="CODH"/>
</dbReference>
<proteinExistence type="predicted"/>